<dbReference type="EMBL" id="DF843698">
    <property type="protein sequence ID" value="GAT47555.1"/>
    <property type="molecule type" value="Genomic_DNA"/>
</dbReference>
<evidence type="ECO:0000256" key="3">
    <source>
        <dbReference type="ARBA" id="ARBA00022771"/>
    </source>
</evidence>
<keyword evidence="2" id="KW-0677">Repeat</keyword>
<protein>
    <recommendedName>
        <fullName evidence="7">C2H2-type domain-containing protein</fullName>
    </recommendedName>
</protein>
<dbReference type="InterPro" id="IPR013087">
    <property type="entry name" value="Znf_C2H2_type"/>
</dbReference>
<evidence type="ECO:0000256" key="1">
    <source>
        <dbReference type="ARBA" id="ARBA00022723"/>
    </source>
</evidence>
<dbReference type="Proteomes" id="UP000815677">
    <property type="component" value="Unassembled WGS sequence"/>
</dbReference>
<reference evidence="8" key="1">
    <citation type="submission" date="2014-09" db="EMBL/GenBank/DDBJ databases">
        <title>Genome sequence of the luminous mushroom Mycena chlorophos for searching fungal bioluminescence genes.</title>
        <authorList>
            <person name="Tanaka Y."/>
            <person name="Kasuga D."/>
            <person name="Oba Y."/>
            <person name="Hase S."/>
            <person name="Sato K."/>
            <person name="Oba Y."/>
            <person name="Sakakibara Y."/>
        </authorList>
    </citation>
    <scope>NUCLEOTIDE SEQUENCE</scope>
</reference>
<name>A0ABQ0L8Q9_MYCCL</name>
<keyword evidence="3 5" id="KW-0863">Zinc-finger</keyword>
<gene>
    <name evidence="8" type="ORF">MCHLO_05013</name>
</gene>
<feature type="region of interest" description="Disordered" evidence="6">
    <location>
        <begin position="57"/>
        <end position="86"/>
    </location>
</feature>
<evidence type="ECO:0000313" key="9">
    <source>
        <dbReference type="Proteomes" id="UP000815677"/>
    </source>
</evidence>
<evidence type="ECO:0000256" key="6">
    <source>
        <dbReference type="SAM" id="MobiDB-lite"/>
    </source>
</evidence>
<dbReference type="PROSITE" id="PS50157">
    <property type="entry name" value="ZINC_FINGER_C2H2_2"/>
    <property type="match status" value="2"/>
</dbReference>
<dbReference type="SUPFAM" id="SSF57667">
    <property type="entry name" value="beta-beta-alpha zinc fingers"/>
    <property type="match status" value="1"/>
</dbReference>
<dbReference type="Gene3D" id="3.30.160.60">
    <property type="entry name" value="Classic Zinc Finger"/>
    <property type="match status" value="2"/>
</dbReference>
<evidence type="ECO:0000256" key="2">
    <source>
        <dbReference type="ARBA" id="ARBA00022737"/>
    </source>
</evidence>
<evidence type="ECO:0000259" key="7">
    <source>
        <dbReference type="PROSITE" id="PS50157"/>
    </source>
</evidence>
<dbReference type="SMART" id="SM00355">
    <property type="entry name" value="ZnF_C2H2"/>
    <property type="match status" value="2"/>
</dbReference>
<feature type="compositionally biased region" description="Pro residues" evidence="6">
    <location>
        <begin position="222"/>
        <end position="233"/>
    </location>
</feature>
<accession>A0ABQ0L8Q9</accession>
<feature type="domain" description="C2H2-type" evidence="7">
    <location>
        <begin position="115"/>
        <end position="144"/>
    </location>
</feature>
<dbReference type="Pfam" id="PF00096">
    <property type="entry name" value="zf-C2H2"/>
    <property type="match status" value="2"/>
</dbReference>
<feature type="domain" description="C2H2-type" evidence="7">
    <location>
        <begin position="87"/>
        <end position="114"/>
    </location>
</feature>
<feature type="compositionally biased region" description="Low complexity" evidence="6">
    <location>
        <begin position="206"/>
        <end position="221"/>
    </location>
</feature>
<organism evidence="8 9">
    <name type="scientific">Mycena chlorophos</name>
    <name type="common">Agaric fungus</name>
    <name type="synonym">Agaricus chlorophos</name>
    <dbReference type="NCBI Taxonomy" id="658473"/>
    <lineage>
        <taxon>Eukaryota</taxon>
        <taxon>Fungi</taxon>
        <taxon>Dikarya</taxon>
        <taxon>Basidiomycota</taxon>
        <taxon>Agaricomycotina</taxon>
        <taxon>Agaricomycetes</taxon>
        <taxon>Agaricomycetidae</taxon>
        <taxon>Agaricales</taxon>
        <taxon>Marasmiineae</taxon>
        <taxon>Mycenaceae</taxon>
        <taxon>Mycena</taxon>
    </lineage>
</organism>
<keyword evidence="4" id="KW-0862">Zinc</keyword>
<dbReference type="PROSITE" id="PS00028">
    <property type="entry name" value="ZINC_FINGER_C2H2_1"/>
    <property type="match status" value="2"/>
</dbReference>
<sequence>MASGSGSGWRANPFFEGFTSSLAAALGDSSEWPSLMTASAQQVEGSTDLDSALLMDSAAGDEPGTTAIGPGVSLDEAEDEDPEQNKHVCPTCFKTFNRPSSLRTHMHTHTGALPFVCPFSGCEQGFNVKSNMRRHYRTHRGMKNAELPAVLPTTSSGKRAARGRRRKSAEEQDLPLVEESSTSATARAMPVDDILMPITAEPASTSISTSTIASSSAFSQPANPPPTPPLPEHLYPPIPQYDYDFSGFAGMATHGRDGAAGFGIATGLGFRTAAMLMTDLRPGPTLVQGQLPRPMDVSMPGTTPAELGLEMPIPGEMPMPMDTQMNQSGDGDGDGESEESSGLRIETSAVRETE</sequence>
<feature type="region of interest" description="Disordered" evidence="6">
    <location>
        <begin position="317"/>
        <end position="354"/>
    </location>
</feature>
<dbReference type="PANTHER" id="PTHR14003">
    <property type="entry name" value="TRANSCRIPTIONAL REPRESSOR PROTEIN YY"/>
    <property type="match status" value="1"/>
</dbReference>
<feature type="region of interest" description="Disordered" evidence="6">
    <location>
        <begin position="206"/>
        <end position="233"/>
    </location>
</feature>
<keyword evidence="9" id="KW-1185">Reference proteome</keyword>
<evidence type="ECO:0000256" key="5">
    <source>
        <dbReference type="PROSITE-ProRule" id="PRU00042"/>
    </source>
</evidence>
<evidence type="ECO:0000313" key="8">
    <source>
        <dbReference type="EMBL" id="GAT47555.1"/>
    </source>
</evidence>
<evidence type="ECO:0000256" key="4">
    <source>
        <dbReference type="ARBA" id="ARBA00022833"/>
    </source>
</evidence>
<feature type="region of interest" description="Disordered" evidence="6">
    <location>
        <begin position="145"/>
        <end position="190"/>
    </location>
</feature>
<dbReference type="InterPro" id="IPR036236">
    <property type="entry name" value="Znf_C2H2_sf"/>
</dbReference>
<keyword evidence="1" id="KW-0479">Metal-binding</keyword>
<proteinExistence type="predicted"/>
<dbReference type="PANTHER" id="PTHR14003:SF19">
    <property type="entry name" value="YY2 TRANSCRIPTION FACTOR"/>
    <property type="match status" value="1"/>
</dbReference>